<dbReference type="SMART" id="SM00987">
    <property type="entry name" value="UreE_C"/>
    <property type="match status" value="1"/>
</dbReference>
<dbReference type="InterPro" id="IPR005122">
    <property type="entry name" value="Uracil-DNA_glycosylase-like"/>
</dbReference>
<evidence type="ECO:0000313" key="2">
    <source>
        <dbReference type="EMBL" id="MBC3918717.1"/>
    </source>
</evidence>
<feature type="domain" description="Uracil-DNA glycosylase-like" evidence="1">
    <location>
        <begin position="13"/>
        <end position="164"/>
    </location>
</feature>
<protein>
    <submittedName>
        <fullName evidence="2">DNA-deoxyinosine glycosylase</fullName>
        <ecNumber evidence="2">3.2.2.15</ecNumber>
    </submittedName>
</protein>
<dbReference type="SUPFAM" id="SSF52141">
    <property type="entry name" value="Uracil-DNA glycosylase-like"/>
    <property type="match status" value="1"/>
</dbReference>
<dbReference type="SMART" id="SM00986">
    <property type="entry name" value="UDG"/>
    <property type="match status" value="1"/>
</dbReference>
<accession>A0ABR6ZS28</accession>
<dbReference type="Gene3D" id="3.40.470.10">
    <property type="entry name" value="Uracil-DNA glycosylase-like domain"/>
    <property type="match status" value="1"/>
</dbReference>
<evidence type="ECO:0000313" key="3">
    <source>
        <dbReference type="Proteomes" id="UP000650424"/>
    </source>
</evidence>
<dbReference type="Proteomes" id="UP000650424">
    <property type="component" value="Unassembled WGS sequence"/>
</dbReference>
<organism evidence="2 3">
    <name type="scientific">Undibacterium hunanense</name>
    <dbReference type="NCBI Taxonomy" id="2762292"/>
    <lineage>
        <taxon>Bacteria</taxon>
        <taxon>Pseudomonadati</taxon>
        <taxon>Pseudomonadota</taxon>
        <taxon>Betaproteobacteria</taxon>
        <taxon>Burkholderiales</taxon>
        <taxon>Oxalobacteraceae</taxon>
        <taxon>Undibacterium</taxon>
    </lineage>
</organism>
<keyword evidence="2" id="KW-0378">Hydrolase</keyword>
<dbReference type="InterPro" id="IPR036895">
    <property type="entry name" value="Uracil-DNA_glycosylase-like_sf"/>
</dbReference>
<dbReference type="RefSeq" id="WP_186947988.1">
    <property type="nucleotide sequence ID" value="NZ_JACOGF010000007.1"/>
</dbReference>
<reference evidence="2 3" key="1">
    <citation type="submission" date="2020-08" db="EMBL/GenBank/DDBJ databases">
        <title>Novel species isolated from subtropical streams in China.</title>
        <authorList>
            <person name="Lu H."/>
        </authorList>
    </citation>
    <scope>NUCLEOTIDE SEQUENCE [LARGE SCALE GENOMIC DNA]</scope>
    <source>
        <strain evidence="2 3">CY18W</strain>
    </source>
</reference>
<keyword evidence="2" id="KW-0326">Glycosidase</keyword>
<dbReference type="InterPro" id="IPR026353">
    <property type="entry name" value="Hypoxan-DNA_Glyclase"/>
</dbReference>
<name>A0ABR6ZS28_9BURK</name>
<sequence>MQADTRPLLQGFPPVIDQHTHTLVLGSFPGEASLQAVQYYAYKQNQFWRLMSASLDTDMLALAYQQRLDCLLAHGVGLWDVFHSCLRSGSLDSAIREGKLNDFSGLQAQHPQLRKLCFNGQTAGKMAGYFNQRGYQTAILPSSSPAYAVRSFEDKLREWKAQFQGD</sequence>
<dbReference type="CDD" id="cd10032">
    <property type="entry name" value="UDG-F6_HDG"/>
    <property type="match status" value="1"/>
</dbReference>
<keyword evidence="3" id="KW-1185">Reference proteome</keyword>
<gene>
    <name evidence="2" type="ORF">H8L32_14580</name>
</gene>
<comment type="caution">
    <text evidence="2">The sequence shown here is derived from an EMBL/GenBank/DDBJ whole genome shotgun (WGS) entry which is preliminary data.</text>
</comment>
<dbReference type="NCBIfam" id="TIGR04274">
    <property type="entry name" value="hypoxanDNAglyco"/>
    <property type="match status" value="1"/>
</dbReference>
<proteinExistence type="predicted"/>
<dbReference type="Pfam" id="PF03167">
    <property type="entry name" value="UDG"/>
    <property type="match status" value="1"/>
</dbReference>
<dbReference type="EMBL" id="JACOGF010000007">
    <property type="protein sequence ID" value="MBC3918717.1"/>
    <property type="molecule type" value="Genomic_DNA"/>
</dbReference>
<dbReference type="EC" id="3.2.2.15" evidence="2"/>
<dbReference type="GO" id="GO:0033958">
    <property type="term" value="F:DNA-deoxyinosine glycosylase activity"/>
    <property type="evidence" value="ECO:0007669"/>
    <property type="project" value="UniProtKB-EC"/>
</dbReference>
<evidence type="ECO:0000259" key="1">
    <source>
        <dbReference type="SMART" id="SM00986"/>
    </source>
</evidence>